<comment type="caution">
    <text evidence="1">The sequence shown here is derived from an EMBL/GenBank/DDBJ whole genome shotgun (WGS) entry which is preliminary data.</text>
</comment>
<protein>
    <submittedName>
        <fullName evidence="1">Uncharacterized protein</fullName>
    </submittedName>
</protein>
<sequence length="92" mass="10587">MLIYKSLSSIIFSSNSFSEAKCANIGRKKILQFDISVLQYLAQVTFLRMNNYKQSPYTQSLISIIMLITRSTQCKANSGQNYNNFCTRRDLN</sequence>
<name>A0A8J8NQB8_HALGN</name>
<evidence type="ECO:0000313" key="2">
    <source>
        <dbReference type="Proteomes" id="UP000785679"/>
    </source>
</evidence>
<keyword evidence="2" id="KW-1185">Reference proteome</keyword>
<gene>
    <name evidence="1" type="ORF">FGO68_gene2059</name>
</gene>
<dbReference type="AlphaFoldDB" id="A0A8J8NQB8"/>
<evidence type="ECO:0000313" key="1">
    <source>
        <dbReference type="EMBL" id="TNV79942.1"/>
    </source>
</evidence>
<proteinExistence type="predicted"/>
<dbReference type="Proteomes" id="UP000785679">
    <property type="component" value="Unassembled WGS sequence"/>
</dbReference>
<reference evidence="1" key="1">
    <citation type="submission" date="2019-06" db="EMBL/GenBank/DDBJ databases">
        <authorList>
            <person name="Zheng W."/>
        </authorList>
    </citation>
    <scope>NUCLEOTIDE SEQUENCE</scope>
    <source>
        <strain evidence="1">QDHG01</strain>
    </source>
</reference>
<accession>A0A8J8NQB8</accession>
<organism evidence="1 2">
    <name type="scientific">Halteria grandinella</name>
    <dbReference type="NCBI Taxonomy" id="5974"/>
    <lineage>
        <taxon>Eukaryota</taxon>
        <taxon>Sar</taxon>
        <taxon>Alveolata</taxon>
        <taxon>Ciliophora</taxon>
        <taxon>Intramacronucleata</taxon>
        <taxon>Spirotrichea</taxon>
        <taxon>Stichotrichia</taxon>
        <taxon>Sporadotrichida</taxon>
        <taxon>Halteriidae</taxon>
        <taxon>Halteria</taxon>
    </lineage>
</organism>
<dbReference type="EMBL" id="RRYP01008205">
    <property type="protein sequence ID" value="TNV79942.1"/>
    <property type="molecule type" value="Genomic_DNA"/>
</dbReference>